<keyword evidence="12 16" id="KW-1133">Transmembrane helix</keyword>
<gene>
    <name evidence="18" type="primary">copA</name>
    <name evidence="18" type="ORF">NUZ5A_20139</name>
</gene>
<evidence type="ECO:0000256" key="8">
    <source>
        <dbReference type="ARBA" id="ARBA00022796"/>
    </source>
</evidence>
<evidence type="ECO:0000256" key="3">
    <source>
        <dbReference type="ARBA" id="ARBA00022448"/>
    </source>
</evidence>
<dbReference type="PROSITE" id="PS50846">
    <property type="entry name" value="HMA_2"/>
    <property type="match status" value="2"/>
</dbReference>
<feature type="transmembrane region" description="Helical" evidence="16">
    <location>
        <begin position="418"/>
        <end position="440"/>
    </location>
</feature>
<evidence type="ECO:0000256" key="12">
    <source>
        <dbReference type="ARBA" id="ARBA00022989"/>
    </source>
</evidence>
<dbReference type="GO" id="GO:0016020">
    <property type="term" value="C:membrane"/>
    <property type="evidence" value="ECO:0007669"/>
    <property type="project" value="InterPro"/>
</dbReference>
<evidence type="ECO:0000256" key="15">
    <source>
        <dbReference type="ARBA" id="ARBA00023136"/>
    </source>
</evidence>
<dbReference type="SFLD" id="SFLDG00002">
    <property type="entry name" value="C1.7:_P-type_atpase_like"/>
    <property type="match status" value="1"/>
</dbReference>
<feature type="domain" description="HMA" evidence="17">
    <location>
        <begin position="88"/>
        <end position="154"/>
    </location>
</feature>
<dbReference type="SUPFAM" id="SSF81665">
    <property type="entry name" value="Calcium ATPase, transmembrane domain M"/>
    <property type="match status" value="1"/>
</dbReference>
<feature type="transmembrane region" description="Helical" evidence="16">
    <location>
        <begin position="265"/>
        <end position="284"/>
    </location>
</feature>
<dbReference type="NCBIfam" id="TIGR01494">
    <property type="entry name" value="ATPase_P-type"/>
    <property type="match status" value="1"/>
</dbReference>
<evidence type="ECO:0000256" key="11">
    <source>
        <dbReference type="ARBA" id="ARBA00022967"/>
    </source>
</evidence>
<feature type="transmembrane region" description="Helical" evidence="16">
    <location>
        <begin position="195"/>
        <end position="219"/>
    </location>
</feature>
<dbReference type="SUPFAM" id="SSF55008">
    <property type="entry name" value="HMA, heavy metal-associated domain"/>
    <property type="match status" value="2"/>
</dbReference>
<dbReference type="InterPro" id="IPR027256">
    <property type="entry name" value="P-typ_ATPase_IB"/>
</dbReference>
<dbReference type="InterPro" id="IPR036163">
    <property type="entry name" value="HMA_dom_sf"/>
</dbReference>
<comment type="caution">
    <text evidence="18">The sequence shown here is derived from an EMBL/GenBank/DDBJ whole genome shotgun (WGS) entry which is preliminary data.</text>
</comment>
<dbReference type="InterPro" id="IPR006122">
    <property type="entry name" value="HMA_Cu_ion-bd"/>
</dbReference>
<dbReference type="FunFam" id="2.70.150.10:FF:000002">
    <property type="entry name" value="Copper-transporting ATPase 1, putative"/>
    <property type="match status" value="1"/>
</dbReference>
<keyword evidence="13" id="KW-0186">Copper</keyword>
<dbReference type="Gene3D" id="3.40.1110.10">
    <property type="entry name" value="Calcium-transporting ATPase, cytoplasmic domain N"/>
    <property type="match status" value="1"/>
</dbReference>
<sequence length="816" mass="87560">MLAILCQMEQITDTEHVGVKRTAIKIGGMHCAGCVNSIQNFVSELNGVKKCEVNLASEKAVIEFDPKSVDLVAIEKAVEEAGYKVVYEKLTLKVSGITDSSDADNLERRLKEIEGVKYASVNYGNSQVLVEYNQALLSLSDIRQFINKSGYQILSEDLSASAEQIEAKKLKKLFAIGVAFTIPIMLLGYPEYMPFIPLAGTTLAAYIMFVCASVVQFVTGSRFYVGAYRIAKMRSANMDTLVVIGTTAAYMFSVANTFPEPAWHNIYYDAAAVVVTFIILGKYLENKTKGKASSAIKKMLELQPKTARIKKDGQEVEVPIEQIKVDDLIIVRPGEKIPVDSIVVEGHSAVDESMITGESMPVEKKIGDIVIGSTVNKEGALLVKAVKVGSDTVLSQIVKLVEDAMGRKPPMQRLVDKIAGYFAFVVIAVAVGTFLAWYFLSPVGPHLLATALIPAVAILVVACPCALGLATPTAIMVGMGKSAQNGVLFKSGEALETLGKIQVAVFDKTGTLTEGKPQVTDIIPLESDYSSKNKILEIGATAENNSEHPLAKSIVQKAKEVGVKIDETSDFIAVPGKGVTAEYQGVHITVGSMGLMKDEGIEVKVVEGIITDLQNQGKTAIVVAADKKILGIIALLDTPKPSAKEAVKLLKENHIEVIMLTGDNERTAATIAKELEVDRVIANVLPHEKVNVIKKLQEEGKKVAMVGDGINDAAALTQSDAGIAIGSGTDIAIEAGKVVLIRNDLRDVVTTIKISKKTISKIRQNLFYAFVYNAALIPVAGLGLLYPALAGLAMAASSVSVTSSSLLLKRWNPHKK</sequence>
<organism evidence="18 19">
    <name type="scientific">Candidatus Nitrosotenuis uzonensis</name>
    <dbReference type="NCBI Taxonomy" id="1407055"/>
    <lineage>
        <taxon>Archaea</taxon>
        <taxon>Nitrososphaerota</taxon>
        <taxon>Candidatus Nitrosotenuis</taxon>
    </lineage>
</organism>
<evidence type="ECO:0000256" key="5">
    <source>
        <dbReference type="ARBA" id="ARBA00022723"/>
    </source>
</evidence>
<dbReference type="NCBIfam" id="TIGR00003">
    <property type="entry name" value="copper ion binding protein"/>
    <property type="match status" value="1"/>
</dbReference>
<dbReference type="NCBIfam" id="TIGR01511">
    <property type="entry name" value="ATPase-IB1_Cu"/>
    <property type="match status" value="1"/>
</dbReference>
<dbReference type="Gene3D" id="2.70.150.10">
    <property type="entry name" value="Calcium-transporting ATPase, cytoplasmic transduction domain A"/>
    <property type="match status" value="1"/>
</dbReference>
<keyword evidence="5" id="KW-0479">Metal-binding</keyword>
<keyword evidence="9" id="KW-0067">ATP-binding</keyword>
<dbReference type="InterPro" id="IPR023214">
    <property type="entry name" value="HAD_sf"/>
</dbReference>
<keyword evidence="6" id="KW-0677">Repeat</keyword>
<dbReference type="CDD" id="cd02094">
    <property type="entry name" value="P-type_ATPase_Cu-like"/>
    <property type="match status" value="1"/>
</dbReference>
<dbReference type="InterPro" id="IPR059000">
    <property type="entry name" value="ATPase_P-type_domA"/>
</dbReference>
<keyword evidence="7" id="KW-0547">Nucleotide-binding</keyword>
<keyword evidence="3" id="KW-0813">Transport</keyword>
<keyword evidence="10" id="KW-0460">Magnesium</keyword>
<dbReference type="Gene3D" id="3.40.50.1000">
    <property type="entry name" value="HAD superfamily/HAD-like"/>
    <property type="match status" value="1"/>
</dbReference>
<dbReference type="InterPro" id="IPR023298">
    <property type="entry name" value="ATPase_P-typ_TM_dom_sf"/>
</dbReference>
<dbReference type="Pfam" id="PF00403">
    <property type="entry name" value="HMA"/>
    <property type="match status" value="2"/>
</dbReference>
<keyword evidence="4 16" id="KW-0812">Transmembrane</keyword>
<dbReference type="PROSITE" id="PS01047">
    <property type="entry name" value="HMA_1"/>
    <property type="match status" value="1"/>
</dbReference>
<dbReference type="GO" id="GO:0005507">
    <property type="term" value="F:copper ion binding"/>
    <property type="evidence" value="ECO:0007669"/>
    <property type="project" value="InterPro"/>
</dbReference>
<dbReference type="InterPro" id="IPR023299">
    <property type="entry name" value="ATPase_P-typ_cyto_dom_N"/>
</dbReference>
<evidence type="ECO:0000256" key="7">
    <source>
        <dbReference type="ARBA" id="ARBA00022741"/>
    </source>
</evidence>
<feature type="transmembrane region" description="Helical" evidence="16">
    <location>
        <begin position="766"/>
        <end position="786"/>
    </location>
</feature>
<proteinExistence type="inferred from homology"/>
<dbReference type="PANTHER" id="PTHR43520:SF8">
    <property type="entry name" value="P-TYPE CU(+) TRANSPORTER"/>
    <property type="match status" value="1"/>
</dbReference>
<protein>
    <submittedName>
        <fullName evidence="18">Copper-exporting P-type ATPase A</fullName>
    </submittedName>
</protein>
<dbReference type="SUPFAM" id="SSF56784">
    <property type="entry name" value="HAD-like"/>
    <property type="match status" value="1"/>
</dbReference>
<dbReference type="InterPro" id="IPR017969">
    <property type="entry name" value="Heavy-metal-associated_CS"/>
</dbReference>
<dbReference type="InterPro" id="IPR018303">
    <property type="entry name" value="ATPase_P-typ_P_site"/>
</dbReference>
<dbReference type="GO" id="GO:0005524">
    <property type="term" value="F:ATP binding"/>
    <property type="evidence" value="ECO:0007669"/>
    <property type="project" value="UniProtKB-KW"/>
</dbReference>
<evidence type="ECO:0000259" key="17">
    <source>
        <dbReference type="PROSITE" id="PS50846"/>
    </source>
</evidence>
<evidence type="ECO:0000256" key="2">
    <source>
        <dbReference type="ARBA" id="ARBA00006024"/>
    </source>
</evidence>
<evidence type="ECO:0000256" key="16">
    <source>
        <dbReference type="SAM" id="Phobius"/>
    </source>
</evidence>
<dbReference type="InterPro" id="IPR001757">
    <property type="entry name" value="P_typ_ATPase"/>
</dbReference>
<dbReference type="Pfam" id="PF00122">
    <property type="entry name" value="E1-E2_ATPase"/>
    <property type="match status" value="1"/>
</dbReference>
<comment type="similarity">
    <text evidence="2">Belongs to the cation transport ATPase (P-type) (TC 3.A.3) family. Type IB subfamily.</text>
</comment>
<dbReference type="Gene3D" id="3.30.70.100">
    <property type="match status" value="2"/>
</dbReference>
<dbReference type="CDD" id="cd00371">
    <property type="entry name" value="HMA"/>
    <property type="match status" value="2"/>
</dbReference>
<dbReference type="FunFam" id="3.30.70.100:FF:000005">
    <property type="entry name" value="Copper-exporting P-type ATPase A"/>
    <property type="match status" value="1"/>
</dbReference>
<dbReference type="AlphaFoldDB" id="A0A812EWA4"/>
<dbReference type="Pfam" id="PF00702">
    <property type="entry name" value="Hydrolase"/>
    <property type="match status" value="1"/>
</dbReference>
<evidence type="ECO:0000256" key="10">
    <source>
        <dbReference type="ARBA" id="ARBA00022842"/>
    </source>
</evidence>
<keyword evidence="14" id="KW-0406">Ion transport</keyword>
<dbReference type="InterPro" id="IPR006121">
    <property type="entry name" value="HMA_dom"/>
</dbReference>
<feature type="transmembrane region" description="Helical" evidence="16">
    <location>
        <begin position="446"/>
        <end position="470"/>
    </location>
</feature>
<feature type="transmembrane region" description="Helical" evidence="16">
    <location>
        <begin position="240"/>
        <end position="259"/>
    </location>
</feature>
<name>A0A812EWA4_9ARCH</name>
<evidence type="ECO:0000256" key="4">
    <source>
        <dbReference type="ARBA" id="ARBA00022692"/>
    </source>
</evidence>
<keyword evidence="11" id="KW-1278">Translocase</keyword>
<dbReference type="GO" id="GO:0055070">
    <property type="term" value="P:copper ion homeostasis"/>
    <property type="evidence" value="ECO:0007669"/>
    <property type="project" value="TreeGrafter"/>
</dbReference>
<dbReference type="GO" id="GO:0016887">
    <property type="term" value="F:ATP hydrolysis activity"/>
    <property type="evidence" value="ECO:0007669"/>
    <property type="project" value="InterPro"/>
</dbReference>
<dbReference type="SUPFAM" id="SSF81653">
    <property type="entry name" value="Calcium ATPase, transduction domain A"/>
    <property type="match status" value="1"/>
</dbReference>
<dbReference type="InterPro" id="IPR044492">
    <property type="entry name" value="P_typ_ATPase_HD_dom"/>
</dbReference>
<dbReference type="InterPro" id="IPR008250">
    <property type="entry name" value="ATPase_P-typ_transduc_dom_A_sf"/>
</dbReference>
<dbReference type="PANTHER" id="PTHR43520">
    <property type="entry name" value="ATP7, ISOFORM B"/>
    <property type="match status" value="1"/>
</dbReference>
<feature type="domain" description="HMA" evidence="17">
    <location>
        <begin position="20"/>
        <end position="86"/>
    </location>
</feature>
<dbReference type="PROSITE" id="PS00154">
    <property type="entry name" value="ATPASE_E1_E2"/>
    <property type="match status" value="1"/>
</dbReference>
<dbReference type="PRINTS" id="PR00943">
    <property type="entry name" value="CUATPASE"/>
</dbReference>
<dbReference type="Proteomes" id="UP000655759">
    <property type="component" value="Unassembled WGS sequence"/>
</dbReference>
<evidence type="ECO:0000313" key="19">
    <source>
        <dbReference type="Proteomes" id="UP000655759"/>
    </source>
</evidence>
<accession>A0A812EWA4</accession>
<keyword evidence="8" id="KW-0187">Copper transport</keyword>
<evidence type="ECO:0000256" key="1">
    <source>
        <dbReference type="ARBA" id="ARBA00004127"/>
    </source>
</evidence>
<evidence type="ECO:0000256" key="13">
    <source>
        <dbReference type="ARBA" id="ARBA00023008"/>
    </source>
</evidence>
<evidence type="ECO:0000256" key="6">
    <source>
        <dbReference type="ARBA" id="ARBA00022737"/>
    </source>
</evidence>
<evidence type="ECO:0000256" key="14">
    <source>
        <dbReference type="ARBA" id="ARBA00023065"/>
    </source>
</evidence>
<dbReference type="PRINTS" id="PR00119">
    <property type="entry name" value="CATATPASE"/>
</dbReference>
<dbReference type="GO" id="GO:0043682">
    <property type="term" value="F:P-type divalent copper transporter activity"/>
    <property type="evidence" value="ECO:0007669"/>
    <property type="project" value="TreeGrafter"/>
</dbReference>
<feature type="transmembrane region" description="Helical" evidence="16">
    <location>
        <begin position="173"/>
        <end position="189"/>
    </location>
</feature>
<dbReference type="NCBIfam" id="TIGR01525">
    <property type="entry name" value="ATPase-IB_hvy"/>
    <property type="match status" value="1"/>
</dbReference>
<dbReference type="SFLD" id="SFLDS00003">
    <property type="entry name" value="Haloacid_Dehalogenase"/>
    <property type="match status" value="1"/>
</dbReference>
<evidence type="ECO:0000313" key="18">
    <source>
        <dbReference type="EMBL" id="CAE6486429.1"/>
    </source>
</evidence>
<reference evidence="18" key="1">
    <citation type="submission" date="2021-02" db="EMBL/GenBank/DDBJ databases">
        <authorList>
            <person name="Han P."/>
        </authorList>
    </citation>
    <scope>NUCLEOTIDE SEQUENCE</scope>
    <source>
        <strain evidence="18">Candidatus Nitrosotenuis uzonensis 5A</strain>
    </source>
</reference>
<keyword evidence="15 16" id="KW-0472">Membrane</keyword>
<dbReference type="InterPro" id="IPR036412">
    <property type="entry name" value="HAD-like_sf"/>
</dbReference>
<dbReference type="GO" id="GO:0012505">
    <property type="term" value="C:endomembrane system"/>
    <property type="evidence" value="ECO:0007669"/>
    <property type="project" value="UniProtKB-SubCell"/>
</dbReference>
<evidence type="ECO:0000256" key="9">
    <source>
        <dbReference type="ARBA" id="ARBA00022840"/>
    </source>
</evidence>
<comment type="subcellular location">
    <subcellularLocation>
        <location evidence="1">Endomembrane system</location>
        <topology evidence="1">Multi-pass membrane protein</topology>
    </subcellularLocation>
</comment>
<dbReference type="SFLD" id="SFLDF00027">
    <property type="entry name" value="p-type_atpase"/>
    <property type="match status" value="1"/>
</dbReference>
<dbReference type="EMBL" id="CAJNAQ010000002">
    <property type="protein sequence ID" value="CAE6486429.1"/>
    <property type="molecule type" value="Genomic_DNA"/>
</dbReference>